<evidence type="ECO:0000256" key="4">
    <source>
        <dbReference type="ARBA" id="ARBA00022667"/>
    </source>
</evidence>
<dbReference type="PANTHER" id="PTHR23155:SF1152">
    <property type="entry name" value="AAA+ ATPASE DOMAIN-CONTAINING PROTEIN"/>
    <property type="match status" value="1"/>
</dbReference>
<dbReference type="Gene3D" id="1.10.10.10">
    <property type="entry name" value="Winged helix-like DNA-binding domain superfamily/Winged helix DNA-binding domain"/>
    <property type="match status" value="1"/>
</dbReference>
<dbReference type="PRINTS" id="PR00364">
    <property type="entry name" value="DISEASERSIST"/>
</dbReference>
<evidence type="ECO:0000256" key="7">
    <source>
        <dbReference type="SAM" id="MobiDB-lite"/>
    </source>
</evidence>
<evidence type="ECO:0000259" key="8">
    <source>
        <dbReference type="Pfam" id="PF00931"/>
    </source>
</evidence>
<dbReference type="InterPro" id="IPR042197">
    <property type="entry name" value="Apaf_helical"/>
</dbReference>
<keyword evidence="10" id="KW-1185">Reference proteome</keyword>
<dbReference type="InterPro" id="IPR027417">
    <property type="entry name" value="P-loop_NTPase"/>
</dbReference>
<evidence type="ECO:0000313" key="9">
    <source>
        <dbReference type="EMBL" id="EYU24323.1"/>
    </source>
</evidence>
<dbReference type="STRING" id="4155.A0A022QAP3"/>
<protein>
    <recommendedName>
        <fullName evidence="8">NB-ARC domain-containing protein</fullName>
    </recommendedName>
</protein>
<sequence>MAAYAALLSLKQTIDGLSKSTHISIIQNSSVQIIQHLYEEVRSLRDVLSKLDAVSIKSISERVNAVDEEIRDAVSKFEDAVDFHVSDQLLTQLSDDQERRNNGEDDHGINCRRHPPLSLSVDLQELNHDVHSFAQTLNKLKQDYVEALSCTPEEEEEVDFVAPSRFNGRFNQSKKMVGLSDQFTEIRDHLTTNNINLRLTLWGMAGIGKTTLAEKLFQDPLLSSRYDIRAFVTLGPKCRLEDIYLDILKQVDPNIDDDGSKIMLTIIEAGEDRMHGLKRMINERLQDRKFFIVLDDVWDEGILNLDSFEAYTVTSHVLLTTRLKNVAEVSWYCNVRFLDKKESWELLRFKVFDEMPCPPELEKAGKKIAENCDGLPLTIVTVADTLSEADRTVEYWNNVAVDEKKTIIMDAYAQMYKVLYPSYNYLSQFLKPLFLYMGIFPQNCEITYSRLYKLSHAEGIIQLDKVSSEDYFQDLVFYSLAVVHKTGFKGQIKLTNLHSSFWYLCNIEARKSKFFYGLNFLADGLAEEDLKNQRRLCIRNNVLFGIKETHDSMASISAARSLLCTGPYHQYPVRICFGLMLLRLIDALTIRFYEFPMEVVKLVQLRYFALTYDGMLPASISKLWKLKWLIVSRHLSIVKSAGTPSYLPMEIWDMKEVEHIQVMGSDLPDPCEGSPILHLYTLLDVSTHSCTEGVLKKLPYLRKLGIRIELSPDEDVVEPLCCFDHISCLDHLEALKCVIVNPKIMSEIVAPPVTLSTLSSNLVRLTLSGLGYPWEEMTKISSLPYLRVLKLLCYAFRGPKWQVRQDEFPKLDYLLIEDTDLVLWTIEDGYRLDSLVWLTLKQCYKLEEIPMKFSERTNPTFSNIVLQT</sequence>
<proteinExistence type="inferred from homology"/>
<keyword evidence="5" id="KW-0677">Repeat</keyword>
<evidence type="ECO:0000256" key="6">
    <source>
        <dbReference type="ARBA" id="ARBA00022821"/>
    </source>
</evidence>
<keyword evidence="3" id="KW-0433">Leucine-rich repeat</keyword>
<comment type="function">
    <text evidence="1">Confers resistance to late blight (Phytophthora infestans) races carrying the avirulence gene Avr1. Resistance proteins guard the plant against pathogens that contain an appropriate avirulence protein via an indirect interaction with this avirulence protein. That triggers a defense system including the hypersensitive response, which restricts the pathogen growth.</text>
</comment>
<gene>
    <name evidence="9" type="ORF">MIMGU_mgv1a020732mg</name>
</gene>
<dbReference type="Proteomes" id="UP000030748">
    <property type="component" value="Unassembled WGS sequence"/>
</dbReference>
<dbReference type="GO" id="GO:0005737">
    <property type="term" value="C:cytoplasm"/>
    <property type="evidence" value="ECO:0007669"/>
    <property type="project" value="UniProtKB-SubCell"/>
</dbReference>
<dbReference type="Gene3D" id="3.40.50.300">
    <property type="entry name" value="P-loop containing nucleotide triphosphate hydrolases"/>
    <property type="match status" value="1"/>
</dbReference>
<evidence type="ECO:0000313" key="10">
    <source>
        <dbReference type="Proteomes" id="UP000030748"/>
    </source>
</evidence>
<dbReference type="InterPro" id="IPR044974">
    <property type="entry name" value="Disease_R_plants"/>
</dbReference>
<keyword evidence="4" id="KW-0381">Hypersensitive response</keyword>
<dbReference type="AlphaFoldDB" id="A0A022QAP3"/>
<dbReference type="Gene3D" id="3.80.10.10">
    <property type="entry name" value="Ribonuclease Inhibitor"/>
    <property type="match status" value="1"/>
</dbReference>
<dbReference type="EMBL" id="KI632125">
    <property type="protein sequence ID" value="EYU24323.1"/>
    <property type="molecule type" value="Genomic_DNA"/>
</dbReference>
<feature type="region of interest" description="Disordered" evidence="7">
    <location>
        <begin position="92"/>
        <end position="111"/>
    </location>
</feature>
<dbReference type="Gene3D" id="1.20.5.4130">
    <property type="match status" value="1"/>
</dbReference>
<reference evidence="9 10" key="1">
    <citation type="journal article" date="2013" name="Proc. Natl. Acad. Sci. U.S.A.">
        <title>Fine-scale variation in meiotic recombination in Mimulus inferred from population shotgun sequencing.</title>
        <authorList>
            <person name="Hellsten U."/>
            <person name="Wright K.M."/>
            <person name="Jenkins J."/>
            <person name="Shu S."/>
            <person name="Yuan Y."/>
            <person name="Wessler S.R."/>
            <person name="Schmutz J."/>
            <person name="Willis J.H."/>
            <person name="Rokhsar D.S."/>
        </authorList>
    </citation>
    <scope>NUCLEOTIDE SEQUENCE [LARGE SCALE GENOMIC DNA]</scope>
    <source>
        <strain evidence="10">cv. DUN x IM62</strain>
    </source>
</reference>
<dbReference type="GO" id="GO:0009626">
    <property type="term" value="P:plant-type hypersensitive response"/>
    <property type="evidence" value="ECO:0007669"/>
    <property type="project" value="UniProtKB-KW"/>
</dbReference>
<evidence type="ECO:0000256" key="2">
    <source>
        <dbReference type="ARBA" id="ARBA00008894"/>
    </source>
</evidence>
<keyword evidence="6" id="KW-0611">Plant defense</keyword>
<dbReference type="InterPro" id="IPR036388">
    <property type="entry name" value="WH-like_DNA-bd_sf"/>
</dbReference>
<evidence type="ECO:0000256" key="1">
    <source>
        <dbReference type="ARBA" id="ARBA00002074"/>
    </source>
</evidence>
<dbReference type="Gene3D" id="1.10.8.430">
    <property type="entry name" value="Helical domain of apoptotic protease-activating factors"/>
    <property type="match status" value="1"/>
</dbReference>
<dbReference type="Pfam" id="PF00931">
    <property type="entry name" value="NB-ARC"/>
    <property type="match status" value="1"/>
</dbReference>
<dbReference type="SUPFAM" id="SSF52047">
    <property type="entry name" value="RNI-like"/>
    <property type="match status" value="1"/>
</dbReference>
<dbReference type="PANTHER" id="PTHR23155">
    <property type="entry name" value="DISEASE RESISTANCE PROTEIN RP"/>
    <property type="match status" value="1"/>
</dbReference>
<organism evidence="9 10">
    <name type="scientific">Erythranthe guttata</name>
    <name type="common">Yellow monkey flower</name>
    <name type="synonym">Mimulus guttatus</name>
    <dbReference type="NCBI Taxonomy" id="4155"/>
    <lineage>
        <taxon>Eukaryota</taxon>
        <taxon>Viridiplantae</taxon>
        <taxon>Streptophyta</taxon>
        <taxon>Embryophyta</taxon>
        <taxon>Tracheophyta</taxon>
        <taxon>Spermatophyta</taxon>
        <taxon>Magnoliopsida</taxon>
        <taxon>eudicotyledons</taxon>
        <taxon>Gunneridae</taxon>
        <taxon>Pentapetalae</taxon>
        <taxon>asterids</taxon>
        <taxon>lamiids</taxon>
        <taxon>Lamiales</taxon>
        <taxon>Phrymaceae</taxon>
        <taxon>Erythranthe</taxon>
    </lineage>
</organism>
<feature type="domain" description="NB-ARC" evidence="8">
    <location>
        <begin position="182"/>
        <end position="354"/>
    </location>
</feature>
<dbReference type="SUPFAM" id="SSF52540">
    <property type="entry name" value="P-loop containing nucleoside triphosphate hydrolases"/>
    <property type="match status" value="1"/>
</dbReference>
<dbReference type="InterPro" id="IPR032675">
    <property type="entry name" value="LRR_dom_sf"/>
</dbReference>
<dbReference type="GO" id="GO:0043531">
    <property type="term" value="F:ADP binding"/>
    <property type="evidence" value="ECO:0007669"/>
    <property type="project" value="InterPro"/>
</dbReference>
<comment type="similarity">
    <text evidence="2">Belongs to the disease resistance NB-LRR family.</text>
</comment>
<dbReference type="InterPro" id="IPR002182">
    <property type="entry name" value="NB-ARC"/>
</dbReference>
<accession>A0A022QAP3</accession>
<evidence type="ECO:0000256" key="3">
    <source>
        <dbReference type="ARBA" id="ARBA00022614"/>
    </source>
</evidence>
<evidence type="ECO:0000256" key="5">
    <source>
        <dbReference type="ARBA" id="ARBA00022737"/>
    </source>
</evidence>
<dbReference type="eggNOG" id="KOG4658">
    <property type="taxonomic scope" value="Eukaryota"/>
</dbReference>
<name>A0A022QAP3_ERYGU</name>
<feature type="compositionally biased region" description="Basic and acidic residues" evidence="7">
    <location>
        <begin position="96"/>
        <end position="109"/>
    </location>
</feature>